<accession>G2Z278</accession>
<dbReference type="RefSeq" id="WP_014084498.1">
    <property type="nucleotide sequence ID" value="NC_016001.1"/>
</dbReference>
<organism evidence="1 2">
    <name type="scientific">Flavobacterium branchiophilum (strain FL-15)</name>
    <dbReference type="NCBI Taxonomy" id="1034807"/>
    <lineage>
        <taxon>Bacteria</taxon>
        <taxon>Pseudomonadati</taxon>
        <taxon>Bacteroidota</taxon>
        <taxon>Flavobacteriia</taxon>
        <taxon>Flavobacteriales</taxon>
        <taxon>Flavobacteriaceae</taxon>
        <taxon>Flavobacterium</taxon>
    </lineage>
</organism>
<evidence type="ECO:0000313" key="1">
    <source>
        <dbReference type="EMBL" id="CCB70033.1"/>
    </source>
</evidence>
<dbReference type="Proteomes" id="UP000009186">
    <property type="component" value="Chromosome"/>
</dbReference>
<keyword evidence="2" id="KW-1185">Reference proteome</keyword>
<name>G2Z278_FLABF</name>
<sequence length="201" mass="23947">MRTIFYILIIVLFSSLINKDHYIGKYTYKSRYYYESIDLKNNNQFIYNFKNEFVNYEIKGNYKINSDSLILDSNPQRDKIIVKEKNSGNKNSNLIIVKDKEGNNLTYHIYLILVDDAVICLKDQWEKSKIKNQTIKGFYLVDTKGLKSPTYLKKGKFSNHFEVQFETKRVFEDETWYLEKGKIKPIGMDGECQKYYLEKNN</sequence>
<gene>
    <name evidence="1" type="ordered locus">FBFL15_1992</name>
</gene>
<protein>
    <submittedName>
        <fullName evidence="1">Uncharacterized protein</fullName>
    </submittedName>
</protein>
<dbReference type="AlphaFoldDB" id="G2Z278"/>
<dbReference type="eggNOG" id="ENOG5032HGM">
    <property type="taxonomic scope" value="Bacteria"/>
</dbReference>
<dbReference type="KEGG" id="fbr:FBFL15_1992"/>
<proteinExistence type="predicted"/>
<dbReference type="EMBL" id="FQ859183">
    <property type="protein sequence ID" value="CCB70033.1"/>
    <property type="molecule type" value="Genomic_DNA"/>
</dbReference>
<evidence type="ECO:0000313" key="2">
    <source>
        <dbReference type="Proteomes" id="UP000009186"/>
    </source>
</evidence>
<reference evidence="1 2" key="1">
    <citation type="journal article" date="2011" name="Appl. Environ. Microbiol.">
        <title>Complete genome sequence of the fish pathogen Flavobacterium branchiophilum.</title>
        <authorList>
            <consortium name="1:IP"/>
            <consortium name="Microbial Evolutionary Genomics,F-75015 Paris"/>
            <consortium name="France 2:CNRS"/>
            <consortium name="URA2171"/>
            <consortium name="F-75015 Paris,France 3:Unite de Virologie et Immunologie Mol."/>
            <consortium name="INRA,78352 Jouy en Josas Cedex"/>
            <consortium name="France. 4:Unite de Mathemathique"/>
            <consortium name="Informatique et Genome,INRA"/>
            <consortium name="78352 Jouy en Josas Cedex"/>
            <consortium name="France. 5:CEA/Genoscope"/>
            <consortium name="Evry"/>
            <consortium name="France"/>
            <person name="Touchon M."/>
            <person name="Barbier P."/>
            <person name="Bernardet J.F."/>
            <person name="Loux V."/>
            <person name="Vacherie B."/>
            <person name="Barbe V."/>
            <person name="Rocha E.P."/>
            <person name="Duchaud E."/>
        </authorList>
    </citation>
    <scope>NUCLEOTIDE SEQUENCE [LARGE SCALE GENOMIC DNA]</scope>
    <source>
        <strain evidence="1 2">FL-15</strain>
    </source>
</reference>
<dbReference type="HOGENOM" id="CLU_1358754_0_0_10"/>